<dbReference type="Proteomes" id="UP001221686">
    <property type="component" value="Unassembled WGS sequence"/>
</dbReference>
<protein>
    <submittedName>
        <fullName evidence="5">Carboxypeptidase regulatory-like domain-containing protein</fullName>
    </submittedName>
</protein>
<keyword evidence="3" id="KW-0812">Transmembrane</keyword>
<evidence type="ECO:0000313" key="5">
    <source>
        <dbReference type="EMBL" id="MDC0718526.1"/>
    </source>
</evidence>
<evidence type="ECO:0000256" key="1">
    <source>
        <dbReference type="ARBA" id="ARBA00022729"/>
    </source>
</evidence>
<dbReference type="Gene3D" id="2.60.40.1120">
    <property type="entry name" value="Carboxypeptidase-like, regulatory domain"/>
    <property type="match status" value="7"/>
</dbReference>
<name>A0ABT5DY22_9BACT</name>
<accession>A0ABT5DY22</accession>
<dbReference type="EMBL" id="JAQNDL010000001">
    <property type="protein sequence ID" value="MDC0718526.1"/>
    <property type="molecule type" value="Genomic_DNA"/>
</dbReference>
<dbReference type="InterPro" id="IPR013784">
    <property type="entry name" value="Carb-bd-like_fold"/>
</dbReference>
<keyword evidence="3" id="KW-0472">Membrane</keyword>
<dbReference type="InterPro" id="IPR051417">
    <property type="entry name" value="SDr/BOS_complex"/>
</dbReference>
<evidence type="ECO:0000313" key="6">
    <source>
        <dbReference type="Proteomes" id="UP001221686"/>
    </source>
</evidence>
<reference evidence="5 6" key="1">
    <citation type="submission" date="2022-11" db="EMBL/GenBank/DDBJ databases">
        <title>Minimal conservation of predation-associated metabolite biosynthetic gene clusters underscores biosynthetic potential of Myxococcota including descriptions for ten novel species: Archangium lansinium sp. nov., Myxococcus landrumus sp. nov., Nannocystis bai.</title>
        <authorList>
            <person name="Ahearne A."/>
            <person name="Stevens C."/>
            <person name="Dowd S."/>
        </authorList>
    </citation>
    <scope>NUCLEOTIDE SEQUENCE [LARGE SCALE GENOMIC DNA]</scope>
    <source>
        <strain evidence="5 6">BB15-2</strain>
    </source>
</reference>
<evidence type="ECO:0000256" key="3">
    <source>
        <dbReference type="SAM" id="Phobius"/>
    </source>
</evidence>
<dbReference type="InterPro" id="IPR041489">
    <property type="entry name" value="PDZ_6"/>
</dbReference>
<feature type="domain" description="PDZ" evidence="4">
    <location>
        <begin position="893"/>
        <end position="958"/>
    </location>
</feature>
<organism evidence="5 6">
    <name type="scientific">Nannocystis bainbridge</name>
    <dbReference type="NCBI Taxonomy" id="2995303"/>
    <lineage>
        <taxon>Bacteria</taxon>
        <taxon>Pseudomonadati</taxon>
        <taxon>Myxococcota</taxon>
        <taxon>Polyangia</taxon>
        <taxon>Nannocystales</taxon>
        <taxon>Nannocystaceae</taxon>
        <taxon>Nannocystis</taxon>
    </lineage>
</organism>
<dbReference type="Pfam" id="PF13620">
    <property type="entry name" value="CarboxypepD_reg"/>
    <property type="match status" value="4"/>
</dbReference>
<dbReference type="InterPro" id="IPR036034">
    <property type="entry name" value="PDZ_sf"/>
</dbReference>
<feature type="transmembrane region" description="Helical" evidence="3">
    <location>
        <begin position="12"/>
        <end position="29"/>
    </location>
</feature>
<dbReference type="PROSITE" id="PS50106">
    <property type="entry name" value="PDZ"/>
    <property type="match status" value="1"/>
</dbReference>
<sequence>MSKQDEARGTGPVWLVIAGLAGAAALWWWRSGAESAALPAAEEQALAPAQAIVASLPELRPTLTLNPSLAERAAIAGTVRDPNGQPVAGAQVCAVTHSNLLATKDTERPSCAKTERDGHYRIEGLYPVRYTVLASGAGFAPGTYYQGEGASRRSWLDLRPKMEVLDVDITLEDGGVEIHGFVKDLSGGPVEGAQVAADATFTWTAADGSFSAWVKEGPLWIIARAEGYALGTEEGVAPGHEFELFLTPEAVLIGKVVRAGEGGGPVEGAQVTAMTGGWGFMPKSAYTDSSGEFRIDGLEPGAYKARAEADDALGVAKEQVILGLGETSAPIVIEAHPAFLIEGKIVTEGGASCVDGSVSLEDAAQGRDMWMSVESDGTVRQRGALPGDYQVHVRCNGFVSAERYERIKVVDKSVTGLRWDVAKGQSIRGVVVDASGKPASHVNLDASLKPDPSQPRGHQTTNVWGPETDAQGRFELAGLLPGTYELSLNTWRKPRATPAKPTLVEVTKGKDVTGLRIELPPSGELQGSVRDPKGQPIASAKVNVSDGVHWQSTTSKDDGSFHFESLVGGDYRVTARLGWWGDAMRAPGTSDDDVQGERVEVREGKVATVKLVVESASGRISGTVRDEDGEVVADAFIEATRESDSATKAAGAGIRQGRWGEFFEKPNLTDQDGKFTLEQLPTGKHTLRAHRKGGGEGIVEHVELGSDVVVTIASAGRMSGMVNVRGGTSPEEFTIVAIDEATGYRRTDQFFRTGGSWSLSELPAGNYKVSVTAGPGTAEVQAAMSAGKDTSGVRIELAPKVTVRGSVVDTEGKPLAGMEVYVSAPGTWSGGGGDEEKRNVTDEGGRYEVTNAPSGKVQVSVHPRSWGSNEYAWTNMPAVLSSEASVTNLPPIKVARRRVKDGDASGYFGLKFKESEPGADPLARQLTVAHVQPNSPAALAGLQIGDTITSVDGQDVTGANAYLYHGLTAVLEGTAVTFGTLSGKSVAVTAGKTP</sequence>
<evidence type="ECO:0000259" key="4">
    <source>
        <dbReference type="PROSITE" id="PS50106"/>
    </source>
</evidence>
<keyword evidence="3" id="KW-1133">Transmembrane helix</keyword>
<dbReference type="SUPFAM" id="SSF49464">
    <property type="entry name" value="Carboxypeptidase regulatory domain-like"/>
    <property type="match status" value="1"/>
</dbReference>
<dbReference type="Gene3D" id="2.30.42.10">
    <property type="match status" value="1"/>
</dbReference>
<dbReference type="SUPFAM" id="SSF50156">
    <property type="entry name" value="PDZ domain-like"/>
    <property type="match status" value="1"/>
</dbReference>
<feature type="region of interest" description="Disordered" evidence="2">
    <location>
        <begin position="447"/>
        <end position="466"/>
    </location>
</feature>
<dbReference type="InterPro" id="IPR001478">
    <property type="entry name" value="PDZ"/>
</dbReference>
<dbReference type="PANTHER" id="PTHR23303:SF14">
    <property type="entry name" value="BOS COMPLEX SUBUNIT NOMO1-RELATED"/>
    <property type="match status" value="1"/>
</dbReference>
<dbReference type="Pfam" id="PF17820">
    <property type="entry name" value="PDZ_6"/>
    <property type="match status" value="1"/>
</dbReference>
<dbReference type="PANTHER" id="PTHR23303">
    <property type="entry name" value="CARBOXYPEPTIDASE REGULATORY REGION-CONTAINING"/>
    <property type="match status" value="1"/>
</dbReference>
<dbReference type="RefSeq" id="WP_272087006.1">
    <property type="nucleotide sequence ID" value="NZ_JAQNDL010000001.1"/>
</dbReference>
<dbReference type="InterPro" id="IPR008969">
    <property type="entry name" value="CarboxyPept-like_regulatory"/>
</dbReference>
<keyword evidence="6" id="KW-1185">Reference proteome</keyword>
<proteinExistence type="predicted"/>
<keyword evidence="1" id="KW-0732">Signal</keyword>
<dbReference type="SMART" id="SM00228">
    <property type="entry name" value="PDZ"/>
    <property type="match status" value="1"/>
</dbReference>
<evidence type="ECO:0000256" key="2">
    <source>
        <dbReference type="SAM" id="MobiDB-lite"/>
    </source>
</evidence>
<comment type="caution">
    <text evidence="5">The sequence shown here is derived from an EMBL/GenBank/DDBJ whole genome shotgun (WGS) entry which is preliminary data.</text>
</comment>
<dbReference type="SUPFAM" id="SSF49452">
    <property type="entry name" value="Starch-binding domain-like"/>
    <property type="match status" value="6"/>
</dbReference>
<gene>
    <name evidence="5" type="ORF">POL25_16570</name>
</gene>